<dbReference type="EMBL" id="JABELX010000010">
    <property type="protein sequence ID" value="NNH73572.1"/>
    <property type="molecule type" value="Genomic_DNA"/>
</dbReference>
<gene>
    <name evidence="1" type="ORF">HLB23_27585</name>
</gene>
<comment type="caution">
    <text evidence="1">The sequence shown here is derived from an EMBL/GenBank/DDBJ whole genome shotgun (WGS) entry which is preliminary data.</text>
</comment>
<organism evidence="1 2">
    <name type="scientific">Nocardia uniformis</name>
    <dbReference type="NCBI Taxonomy" id="53432"/>
    <lineage>
        <taxon>Bacteria</taxon>
        <taxon>Bacillati</taxon>
        <taxon>Actinomycetota</taxon>
        <taxon>Actinomycetes</taxon>
        <taxon>Mycobacteriales</taxon>
        <taxon>Nocardiaceae</taxon>
        <taxon>Nocardia</taxon>
    </lineage>
</organism>
<proteinExistence type="predicted"/>
<sequence>MAGLDKDWAARLCQPPTDLALVGTLKWFRDDISAFIGRGNERESIKQILLPDDPQAATWSTRLYAASSLEDRLPAADVRAVVLDGASATAYLSAIDAPVVIVVLDRTIVDESASNSVMNYRNTNGEPLSVEQDVRWAPPPGIEALGFEVPR</sequence>
<keyword evidence="2" id="KW-1185">Reference proteome</keyword>
<dbReference type="Proteomes" id="UP000586827">
    <property type="component" value="Unassembled WGS sequence"/>
</dbReference>
<name>A0A849C4L5_9NOCA</name>
<accession>A0A849C4L5</accession>
<evidence type="ECO:0000313" key="1">
    <source>
        <dbReference type="EMBL" id="NNH73572.1"/>
    </source>
</evidence>
<reference evidence="1 2" key="1">
    <citation type="submission" date="2020-05" db="EMBL/GenBank/DDBJ databases">
        <title>MicrobeNet Type strains.</title>
        <authorList>
            <person name="Nicholson A.C."/>
        </authorList>
    </citation>
    <scope>NUCLEOTIDE SEQUENCE [LARGE SCALE GENOMIC DNA]</scope>
    <source>
        <strain evidence="1 2">JCM 3224</strain>
    </source>
</reference>
<evidence type="ECO:0000313" key="2">
    <source>
        <dbReference type="Proteomes" id="UP000586827"/>
    </source>
</evidence>
<dbReference type="AlphaFoldDB" id="A0A849C4L5"/>
<protein>
    <submittedName>
        <fullName evidence="1">Uncharacterized protein</fullName>
    </submittedName>
</protein>